<evidence type="ECO:0000256" key="3">
    <source>
        <dbReference type="ARBA" id="ARBA00023295"/>
    </source>
</evidence>
<organism evidence="7 8">
    <name type="scientific">Sistotremastrum niveocremeum HHB9708</name>
    <dbReference type="NCBI Taxonomy" id="1314777"/>
    <lineage>
        <taxon>Eukaryota</taxon>
        <taxon>Fungi</taxon>
        <taxon>Dikarya</taxon>
        <taxon>Basidiomycota</taxon>
        <taxon>Agaricomycotina</taxon>
        <taxon>Agaricomycetes</taxon>
        <taxon>Sistotremastrales</taxon>
        <taxon>Sistotremastraceae</taxon>
        <taxon>Sertulicium</taxon>
        <taxon>Sertulicium niveocremeum</taxon>
    </lineage>
</organism>
<feature type="compositionally biased region" description="Polar residues" evidence="4">
    <location>
        <begin position="751"/>
        <end position="765"/>
    </location>
</feature>
<keyword evidence="3" id="KW-0326">Glycosidase</keyword>
<dbReference type="Pfam" id="PF00150">
    <property type="entry name" value="Cellulase"/>
    <property type="match status" value="1"/>
</dbReference>
<gene>
    <name evidence="7" type="ORF">SISNIDRAFT_458538</name>
</gene>
<dbReference type="STRING" id="1314777.A0A164QPY1"/>
<dbReference type="PANTHER" id="PTHR31308">
    <property type="match status" value="1"/>
</dbReference>
<keyword evidence="2 7" id="KW-0378">Hydrolase</keyword>
<dbReference type="Gene3D" id="3.20.20.80">
    <property type="entry name" value="Glycosidases"/>
    <property type="match status" value="2"/>
</dbReference>
<dbReference type="InterPro" id="IPR041036">
    <property type="entry name" value="GH5_C"/>
</dbReference>
<feature type="compositionally biased region" description="Basic and acidic residues" evidence="4">
    <location>
        <begin position="919"/>
        <end position="938"/>
    </location>
</feature>
<feature type="compositionally biased region" description="Low complexity" evidence="4">
    <location>
        <begin position="991"/>
        <end position="1033"/>
    </location>
</feature>
<dbReference type="SUPFAM" id="SSF51445">
    <property type="entry name" value="(Trans)glycosidases"/>
    <property type="match status" value="2"/>
</dbReference>
<evidence type="ECO:0000259" key="6">
    <source>
        <dbReference type="Pfam" id="PF18564"/>
    </source>
</evidence>
<evidence type="ECO:0000256" key="1">
    <source>
        <dbReference type="ARBA" id="ARBA00005641"/>
    </source>
</evidence>
<dbReference type="InterPro" id="IPR001547">
    <property type="entry name" value="Glyco_hydro_5"/>
</dbReference>
<dbReference type="Proteomes" id="UP000076722">
    <property type="component" value="Unassembled WGS sequence"/>
</dbReference>
<proteinExistence type="inferred from homology"/>
<dbReference type="InterPro" id="IPR018087">
    <property type="entry name" value="Glyco_hydro_5_CS"/>
</dbReference>
<feature type="domain" description="Glycoside hydrolase family 5" evidence="5">
    <location>
        <begin position="86"/>
        <end position="146"/>
    </location>
</feature>
<feature type="domain" description="Glycoside hydrolase family 5 C-terminal" evidence="6">
    <location>
        <begin position="818"/>
        <end position="903"/>
    </location>
</feature>
<comment type="similarity">
    <text evidence="1">Belongs to the glycosyl hydrolase 5 (cellulase A) family.</text>
</comment>
<dbReference type="GO" id="GO:0000272">
    <property type="term" value="P:polysaccharide catabolic process"/>
    <property type="evidence" value="ECO:0007669"/>
    <property type="project" value="InterPro"/>
</dbReference>
<evidence type="ECO:0000313" key="8">
    <source>
        <dbReference type="Proteomes" id="UP000076722"/>
    </source>
</evidence>
<protein>
    <submittedName>
        <fullName evidence="7">Glycoside hydrolase</fullName>
    </submittedName>
</protein>
<dbReference type="EMBL" id="KV419425">
    <property type="protein sequence ID" value="KZS89857.1"/>
    <property type="molecule type" value="Genomic_DNA"/>
</dbReference>
<dbReference type="PROSITE" id="PS00659">
    <property type="entry name" value="GLYCOSYL_HYDROL_F5"/>
    <property type="match status" value="1"/>
</dbReference>
<feature type="compositionally biased region" description="Polar residues" evidence="4">
    <location>
        <begin position="727"/>
        <end position="739"/>
    </location>
</feature>
<feature type="region of interest" description="Disordered" evidence="4">
    <location>
        <begin position="863"/>
        <end position="883"/>
    </location>
</feature>
<dbReference type="OrthoDB" id="9971853at2759"/>
<feature type="compositionally biased region" description="Basic and acidic residues" evidence="4">
    <location>
        <begin position="869"/>
        <end position="881"/>
    </location>
</feature>
<evidence type="ECO:0000256" key="4">
    <source>
        <dbReference type="SAM" id="MobiDB-lite"/>
    </source>
</evidence>
<keyword evidence="8" id="KW-1185">Reference proteome</keyword>
<feature type="region of interest" description="Disordered" evidence="4">
    <location>
        <begin position="727"/>
        <end position="787"/>
    </location>
</feature>
<dbReference type="GO" id="GO:1904462">
    <property type="term" value="P:ergosteryl 3-beta-D-glucoside catabolic process"/>
    <property type="evidence" value="ECO:0007669"/>
    <property type="project" value="TreeGrafter"/>
</dbReference>
<evidence type="ECO:0000256" key="2">
    <source>
        <dbReference type="ARBA" id="ARBA00022801"/>
    </source>
</evidence>
<dbReference type="InterPro" id="IPR017853">
    <property type="entry name" value="GH"/>
</dbReference>
<feature type="region of interest" description="Disordered" evidence="4">
    <location>
        <begin position="901"/>
        <end position="1042"/>
    </location>
</feature>
<dbReference type="AlphaFoldDB" id="A0A164QPY1"/>
<name>A0A164QPY1_9AGAM</name>
<accession>A0A164QPY1</accession>
<evidence type="ECO:0000259" key="5">
    <source>
        <dbReference type="Pfam" id="PF00150"/>
    </source>
</evidence>
<dbReference type="PANTHER" id="PTHR31308:SF6">
    <property type="entry name" value="GLYCOSIDE HYDROLASE FAMILY 5 C-TERMINAL DOMAIN-CONTAINING PROTEIN"/>
    <property type="match status" value="1"/>
</dbReference>
<dbReference type="InterPro" id="IPR052066">
    <property type="entry name" value="Glycosphingolipid_Hydrolases"/>
</dbReference>
<dbReference type="Pfam" id="PF18564">
    <property type="entry name" value="Glyco_hydro_5_C"/>
    <property type="match status" value="1"/>
</dbReference>
<feature type="compositionally biased region" description="Low complexity" evidence="4">
    <location>
        <begin position="766"/>
        <end position="787"/>
    </location>
</feature>
<dbReference type="GO" id="GO:0050295">
    <property type="term" value="F:steryl-beta-glucosidase activity"/>
    <property type="evidence" value="ECO:0007669"/>
    <property type="project" value="TreeGrafter"/>
</dbReference>
<evidence type="ECO:0000313" key="7">
    <source>
        <dbReference type="EMBL" id="KZS89857.1"/>
    </source>
</evidence>
<sequence>MPKVPSSSPATGDPTPDYYIHTINSAFVDNAGRTLLLRGVNLSGSSKAPLDQPSWRLDGFWEDAQAGGSSFVGRPLNVDDGSADVHLARLRAWGFNMLRFPVTWEALEHEGPGIYDYDFMDYTVRVLKKCKEHGFKVFIDPHQDIWSRFSSGSGAPYWTLPACGINPRNLTYTQSAILHSEYPTAANPKPSSLPAMVWSTNYGRLLAQTIFTLFFAGRDFAPRCIIDGVNIQDYLQMHFINAFGELADRIRAAGDLFDECVIGWDSMNEPSEGLCGWTDLNEIPDHQTSTLKKGSCPTPAQSFRLGMGQAQTVEKWDFGSFGPKRDGNVTIDPMGHKLWTDEEEGGRWGWSRSSAWELGMCIWAQHGVWDPASGQILRPSYFASPPHSPQRPVAFVSDYWRPHFRAYAARIRMSHPEAILFIQPPVFVQPPPLDEEDMKGRGCYSAHYYDGLTLITRHWNWFNADALGLLRGKYKSPITALKVGETAIRKSLQEQLALLKSDTMLISPPSKTPYPTLIGEIGIPYDMDGKRSYGWTDGGKYKGDYRNQQKALDASLNAADGGNALNWTVWTYCPDHSHEWGDGWNMEDLSLWSEDDLRERREGMAAGRRGRYLMEPKVHHHRQGRHHTHNHALAPAHSHEKHRHSLLGRRRAKTVGTIGGATLVGSGASTPVINITPSTDLLTTKSMLLKNQSTFSANTATLMVREVTQQSASASALSLATTTRGFLSPSSKTAVSTPVSEYPPGPYSLSAEPTSYGNSRSHSQNASASTSYLPSRSSTPSSFLSSASDSDAITDLSRWGSAFEFLTDGARAVRSFCRPWPTATVGTPTNIEFSIAKAEFKMTVYVTSQDRPRGGVGARLMANQHARSKRETEGSESEVPHGGRLATEIFIPLVHFGNEAMVNPPKSERHHHKTSRLGASREKSRSKEREEISEKDNDQADADGMGVQVEATPVLPRAEESRVGLLDDGGFESVGEHEKRRLRNLQPEPISFAASTTSFAESTTSSESSTTTDSASSASLSRTPSVKSSTSSRIADAPSALSKGDLNGLIPSSALTLSVQITTPAPCLSPMTCTTALPCIPCGTKQTSLVPQSTSWVSINGQTLNWYYPIPAPGERPKEYTLVVRRRGGPINGWAGGAPVKTKTSKGKRAKEVFDDAPTLCERICGVEGVCGVM</sequence>
<reference evidence="7 8" key="1">
    <citation type="journal article" date="2016" name="Mol. Biol. Evol.">
        <title>Comparative Genomics of Early-Diverging Mushroom-Forming Fungi Provides Insights into the Origins of Lignocellulose Decay Capabilities.</title>
        <authorList>
            <person name="Nagy L.G."/>
            <person name="Riley R."/>
            <person name="Tritt A."/>
            <person name="Adam C."/>
            <person name="Daum C."/>
            <person name="Floudas D."/>
            <person name="Sun H."/>
            <person name="Yadav J.S."/>
            <person name="Pangilinan J."/>
            <person name="Larsson K.H."/>
            <person name="Matsuura K."/>
            <person name="Barry K."/>
            <person name="Labutti K."/>
            <person name="Kuo R."/>
            <person name="Ohm R.A."/>
            <person name="Bhattacharya S.S."/>
            <person name="Shirouzu T."/>
            <person name="Yoshinaga Y."/>
            <person name="Martin F.M."/>
            <person name="Grigoriev I.V."/>
            <person name="Hibbett D.S."/>
        </authorList>
    </citation>
    <scope>NUCLEOTIDE SEQUENCE [LARGE SCALE GENOMIC DNA]</scope>
    <source>
        <strain evidence="7 8">HHB9708</strain>
    </source>
</reference>